<protein>
    <submittedName>
        <fullName evidence="5">Helix-turn-helix domain-containing protein</fullName>
    </submittedName>
</protein>
<dbReference type="PANTHER" id="PTHR43280:SF2">
    <property type="entry name" value="HTH-TYPE TRANSCRIPTIONAL REGULATOR EXSA"/>
    <property type="match status" value="1"/>
</dbReference>
<keyword evidence="3" id="KW-0804">Transcription</keyword>
<dbReference type="InterPro" id="IPR009057">
    <property type="entry name" value="Homeodomain-like_sf"/>
</dbReference>
<dbReference type="Proteomes" id="UP001589645">
    <property type="component" value="Unassembled WGS sequence"/>
</dbReference>
<dbReference type="SUPFAM" id="SSF46689">
    <property type="entry name" value="Homeodomain-like"/>
    <property type="match status" value="2"/>
</dbReference>
<reference evidence="5 6" key="1">
    <citation type="submission" date="2024-09" db="EMBL/GenBank/DDBJ databases">
        <authorList>
            <person name="Sun Q."/>
            <person name="Mori K."/>
        </authorList>
    </citation>
    <scope>NUCLEOTIDE SEQUENCE [LARGE SCALE GENOMIC DNA]</scope>
    <source>
        <strain evidence="5 6">CECT 8064</strain>
    </source>
</reference>
<accession>A0ABV5HMH2</accession>
<evidence type="ECO:0000256" key="3">
    <source>
        <dbReference type="ARBA" id="ARBA00023163"/>
    </source>
</evidence>
<dbReference type="PROSITE" id="PS00041">
    <property type="entry name" value="HTH_ARAC_FAMILY_1"/>
    <property type="match status" value="1"/>
</dbReference>
<dbReference type="RefSeq" id="WP_390191470.1">
    <property type="nucleotide sequence ID" value="NZ_JBHMEP010000001.1"/>
</dbReference>
<dbReference type="Pfam" id="PF12833">
    <property type="entry name" value="HTH_18"/>
    <property type="match status" value="1"/>
</dbReference>
<dbReference type="InterPro" id="IPR018062">
    <property type="entry name" value="HTH_AraC-typ_CS"/>
</dbReference>
<evidence type="ECO:0000259" key="4">
    <source>
        <dbReference type="PROSITE" id="PS01124"/>
    </source>
</evidence>
<dbReference type="SMART" id="SM00342">
    <property type="entry name" value="HTH_ARAC"/>
    <property type="match status" value="1"/>
</dbReference>
<keyword evidence="6" id="KW-1185">Reference proteome</keyword>
<dbReference type="Gene3D" id="1.10.10.60">
    <property type="entry name" value="Homeodomain-like"/>
    <property type="match status" value="2"/>
</dbReference>
<evidence type="ECO:0000313" key="6">
    <source>
        <dbReference type="Proteomes" id="UP001589645"/>
    </source>
</evidence>
<evidence type="ECO:0000256" key="1">
    <source>
        <dbReference type="ARBA" id="ARBA00023015"/>
    </source>
</evidence>
<evidence type="ECO:0000313" key="5">
    <source>
        <dbReference type="EMBL" id="MFB9135145.1"/>
    </source>
</evidence>
<name>A0ABV5HMH2_9VIBR</name>
<dbReference type="EMBL" id="JBHMEP010000001">
    <property type="protein sequence ID" value="MFB9135145.1"/>
    <property type="molecule type" value="Genomic_DNA"/>
</dbReference>
<dbReference type="PROSITE" id="PS01124">
    <property type="entry name" value="HTH_ARAC_FAMILY_2"/>
    <property type="match status" value="1"/>
</dbReference>
<evidence type="ECO:0000256" key="2">
    <source>
        <dbReference type="ARBA" id="ARBA00023125"/>
    </source>
</evidence>
<dbReference type="InterPro" id="IPR018060">
    <property type="entry name" value="HTH_AraC"/>
</dbReference>
<keyword evidence="1" id="KW-0805">Transcription regulation</keyword>
<dbReference type="PANTHER" id="PTHR43280">
    <property type="entry name" value="ARAC-FAMILY TRANSCRIPTIONAL REGULATOR"/>
    <property type="match status" value="1"/>
</dbReference>
<proteinExistence type="predicted"/>
<sequence length="242" mass="28197">MGLRHRGNWLGQSLSFIPRDTMLSIENNFKINEFGFDVSILSDPNTQYCFFFHEKESESGLLNRSLKICEFLKKNLVVIHTGLLDSNKLNHESIIASYNLKENNILPWLDKLSTQLTYLLGETTLSLEEGEQQDQAINKDLIEILRYIDNNLSRTIREEDIADYCHYSVSYFSKIFHHSIGMTFRDYLIQKRIGLAKQLLREDKKTKVAFIAFQCGYKDVSYFTRIFKKKTGVTPASYRHSV</sequence>
<dbReference type="InterPro" id="IPR020449">
    <property type="entry name" value="Tscrpt_reg_AraC-type_HTH"/>
</dbReference>
<feature type="domain" description="HTH araC/xylS-type" evidence="4">
    <location>
        <begin position="142"/>
        <end position="241"/>
    </location>
</feature>
<gene>
    <name evidence="5" type="ORF">ACFFUV_09235</name>
</gene>
<keyword evidence="2" id="KW-0238">DNA-binding</keyword>
<dbReference type="PRINTS" id="PR00032">
    <property type="entry name" value="HTHARAC"/>
</dbReference>
<organism evidence="5 6">
    <name type="scientific">Vibrio olivae</name>
    <dbReference type="NCBI Taxonomy" id="1243002"/>
    <lineage>
        <taxon>Bacteria</taxon>
        <taxon>Pseudomonadati</taxon>
        <taxon>Pseudomonadota</taxon>
        <taxon>Gammaproteobacteria</taxon>
        <taxon>Vibrionales</taxon>
        <taxon>Vibrionaceae</taxon>
        <taxon>Vibrio</taxon>
    </lineage>
</organism>
<comment type="caution">
    <text evidence="5">The sequence shown here is derived from an EMBL/GenBank/DDBJ whole genome shotgun (WGS) entry which is preliminary data.</text>
</comment>